<evidence type="ECO:0000256" key="6">
    <source>
        <dbReference type="RuleBase" id="RU003345"/>
    </source>
</evidence>
<dbReference type="PROSITE" id="PS00687">
    <property type="entry name" value="ALDEHYDE_DEHYDR_GLU"/>
    <property type="match status" value="1"/>
</dbReference>
<feature type="domain" description="Aldehyde dehydrogenase" evidence="7">
    <location>
        <begin position="28"/>
        <end position="489"/>
    </location>
</feature>
<dbReference type="PANTHER" id="PTHR43860:SF2">
    <property type="entry name" value="BETAINE ALDEHYDE DEHYDROGENASE-RELATED"/>
    <property type="match status" value="1"/>
</dbReference>
<reference evidence="8" key="1">
    <citation type="submission" date="2021-11" db="EMBL/GenBank/DDBJ databases">
        <title>Streptomyces corallinus and Kineosporia corallina sp. nov., two new coral-derived marine actinobacteria.</title>
        <authorList>
            <person name="Buangrab K."/>
            <person name="Sutthacheep M."/>
            <person name="Yeemin T."/>
            <person name="Harunari E."/>
            <person name="Igarashi Y."/>
            <person name="Sripreechasak P."/>
            <person name="Kanchanasin P."/>
            <person name="Tanasupawat S."/>
            <person name="Phongsopitanun W."/>
        </authorList>
    </citation>
    <scope>NUCLEOTIDE SEQUENCE</scope>
    <source>
        <strain evidence="8">JCM 31032</strain>
    </source>
</reference>
<evidence type="ECO:0000256" key="2">
    <source>
        <dbReference type="ARBA" id="ARBA00023002"/>
    </source>
</evidence>
<dbReference type="SUPFAM" id="SSF53720">
    <property type="entry name" value="ALDH-like"/>
    <property type="match status" value="1"/>
</dbReference>
<dbReference type="AlphaFoldDB" id="A0A9X1NF23"/>
<organism evidence="8 9">
    <name type="scientific">Kineosporia babensis</name>
    <dbReference type="NCBI Taxonomy" id="499548"/>
    <lineage>
        <taxon>Bacteria</taxon>
        <taxon>Bacillati</taxon>
        <taxon>Actinomycetota</taxon>
        <taxon>Actinomycetes</taxon>
        <taxon>Kineosporiales</taxon>
        <taxon>Kineosporiaceae</taxon>
        <taxon>Kineosporia</taxon>
    </lineage>
</organism>
<evidence type="ECO:0000259" key="7">
    <source>
        <dbReference type="Pfam" id="PF00171"/>
    </source>
</evidence>
<feature type="active site" evidence="5">
    <location>
        <position position="264"/>
    </location>
</feature>
<protein>
    <submittedName>
        <fullName evidence="8">Aldehyde dehydrogenase family protein</fullName>
    </submittedName>
</protein>
<evidence type="ECO:0000256" key="3">
    <source>
        <dbReference type="ARBA" id="ARBA00023027"/>
    </source>
</evidence>
<dbReference type="PROSITE" id="PS00070">
    <property type="entry name" value="ALDEHYDE_DEHYDR_CYS"/>
    <property type="match status" value="1"/>
</dbReference>
<dbReference type="InterPro" id="IPR016163">
    <property type="entry name" value="Ald_DH_C"/>
</dbReference>
<dbReference type="InterPro" id="IPR016161">
    <property type="entry name" value="Ald_DH/histidinol_DH"/>
</dbReference>
<dbReference type="InterPro" id="IPR029510">
    <property type="entry name" value="Ald_DH_CS_GLU"/>
</dbReference>
<dbReference type="Proteomes" id="UP001138997">
    <property type="component" value="Unassembled WGS sequence"/>
</dbReference>
<evidence type="ECO:0000313" key="8">
    <source>
        <dbReference type="EMBL" id="MCD5312674.1"/>
    </source>
</evidence>
<evidence type="ECO:0000256" key="5">
    <source>
        <dbReference type="PROSITE-ProRule" id="PRU10007"/>
    </source>
</evidence>
<comment type="pathway">
    <text evidence="4">Amine and polyamine biosynthesis; betaine biosynthesis via choline pathway; betaine from betaine aldehyde: step 1/1.</text>
</comment>
<dbReference type="FunFam" id="3.40.309.10:FF:000012">
    <property type="entry name" value="Betaine aldehyde dehydrogenase"/>
    <property type="match status" value="1"/>
</dbReference>
<dbReference type="Pfam" id="PF00171">
    <property type="entry name" value="Aldedh"/>
    <property type="match status" value="1"/>
</dbReference>
<keyword evidence="9" id="KW-1185">Reference proteome</keyword>
<proteinExistence type="inferred from homology"/>
<comment type="similarity">
    <text evidence="1 6">Belongs to the aldehyde dehydrogenase family.</text>
</comment>
<dbReference type="InterPro" id="IPR016160">
    <property type="entry name" value="Ald_DH_CS_CYS"/>
</dbReference>
<evidence type="ECO:0000313" key="9">
    <source>
        <dbReference type="Proteomes" id="UP001138997"/>
    </source>
</evidence>
<keyword evidence="3" id="KW-0520">NAD</keyword>
<dbReference type="Gene3D" id="3.40.605.10">
    <property type="entry name" value="Aldehyde Dehydrogenase, Chain A, domain 1"/>
    <property type="match status" value="1"/>
</dbReference>
<dbReference type="FunFam" id="3.40.605.10:FF:000007">
    <property type="entry name" value="NAD/NADP-dependent betaine aldehyde dehydrogenase"/>
    <property type="match status" value="1"/>
</dbReference>
<dbReference type="GO" id="GO:0016620">
    <property type="term" value="F:oxidoreductase activity, acting on the aldehyde or oxo group of donors, NAD or NADP as acceptor"/>
    <property type="evidence" value="ECO:0007669"/>
    <property type="project" value="InterPro"/>
</dbReference>
<gene>
    <name evidence="8" type="ORF">LR394_17345</name>
</gene>
<comment type="caution">
    <text evidence="8">The sequence shown here is derived from an EMBL/GenBank/DDBJ whole genome shotgun (WGS) entry which is preliminary data.</text>
</comment>
<keyword evidence="2 6" id="KW-0560">Oxidoreductase</keyword>
<accession>A0A9X1NF23</accession>
<sequence>MSSADHQLVVGPDGMPVVAGTLYIDGSWLSGSSRRAVLNPADGVEFCQVDEASADDAAKAVAAARKAFDDGGWSSTPASERSAVLSRVADLLQAHRSQIARIETLDTGKTLRESEIDVDDVTAVFRYYAALALGEAGRLVDAGNPAVVSQVVYEPVGVCALIGPWNYPLLQISWKIAPALAAGCTMVVKPSEVTPLTTLVLVGLLEDAGVPAGVVNLVLGAGGVAGAALVESDDVDLVSFTGGLQTGRTIMRTAAESMKKVALELGGKNPNIVFADADQSAAVDAALTAVFLHAGQVCSAGTRLLLEDSIADAFVAELVRRASLIRIGPGLAEDSEMPPLVSAEHLAKVEEYVRVGLAEGARLLTGGTRLAEDQSGYYYRPTVFVDCRRDMRIVQEETFGPIVTVERFTSEDEAVFLGNDTRYGLAGGVWTSDRGRARRVAARLRHGTVWINDFGPYLPQAEWGGFKLSGTGRELGPSGLAEYREAKHVYENTEPAAQHWFAAR</sequence>
<dbReference type="InterPro" id="IPR016162">
    <property type="entry name" value="Ald_DH_N"/>
</dbReference>
<evidence type="ECO:0000256" key="1">
    <source>
        <dbReference type="ARBA" id="ARBA00009986"/>
    </source>
</evidence>
<evidence type="ECO:0000256" key="4">
    <source>
        <dbReference type="ARBA" id="ARBA00037921"/>
    </source>
</evidence>
<dbReference type="EMBL" id="JAJOMB010000008">
    <property type="protein sequence ID" value="MCD5312674.1"/>
    <property type="molecule type" value="Genomic_DNA"/>
</dbReference>
<dbReference type="PANTHER" id="PTHR43860">
    <property type="entry name" value="BETAINE ALDEHYDE DEHYDROGENASE"/>
    <property type="match status" value="1"/>
</dbReference>
<dbReference type="InterPro" id="IPR015590">
    <property type="entry name" value="Aldehyde_DH_dom"/>
</dbReference>
<dbReference type="Gene3D" id="3.40.309.10">
    <property type="entry name" value="Aldehyde Dehydrogenase, Chain A, domain 2"/>
    <property type="match status" value="1"/>
</dbReference>
<name>A0A9X1NF23_9ACTN</name>